<reference evidence="2" key="1">
    <citation type="journal article" date="2014" name="Int. J. Syst. Evol. Microbiol.">
        <title>Complete genome sequence of Corynebacterium casei LMG S-19264T (=DSM 44701T), isolated from a smear-ripened cheese.</title>
        <authorList>
            <consortium name="US DOE Joint Genome Institute (JGI-PGF)"/>
            <person name="Walter F."/>
            <person name="Albersmeier A."/>
            <person name="Kalinowski J."/>
            <person name="Ruckert C."/>
        </authorList>
    </citation>
    <scope>NUCLEOTIDE SEQUENCE</scope>
    <source>
        <strain evidence="2">CGMCC 1.3617</strain>
    </source>
</reference>
<feature type="domain" description="MaoC-like" evidence="1">
    <location>
        <begin position="13"/>
        <end position="114"/>
    </location>
</feature>
<dbReference type="Proteomes" id="UP000661507">
    <property type="component" value="Unassembled WGS sequence"/>
</dbReference>
<evidence type="ECO:0000313" key="2">
    <source>
        <dbReference type="EMBL" id="GGJ08240.1"/>
    </source>
</evidence>
<dbReference type="AlphaFoldDB" id="A0A917KBV3"/>
<dbReference type="RefSeq" id="WP_188966239.1">
    <property type="nucleotide sequence ID" value="NZ_BMKW01000003.1"/>
</dbReference>
<reference evidence="2" key="2">
    <citation type="submission" date="2020-09" db="EMBL/GenBank/DDBJ databases">
        <authorList>
            <person name="Sun Q."/>
            <person name="Zhou Y."/>
        </authorList>
    </citation>
    <scope>NUCLEOTIDE SEQUENCE</scope>
    <source>
        <strain evidence="2">CGMCC 1.3617</strain>
    </source>
</reference>
<dbReference type="SUPFAM" id="SSF54637">
    <property type="entry name" value="Thioesterase/thiol ester dehydrase-isomerase"/>
    <property type="match status" value="1"/>
</dbReference>
<organism evidence="2 3">
    <name type="scientific">Neoroseomonas lacus</name>
    <dbReference type="NCBI Taxonomy" id="287609"/>
    <lineage>
        <taxon>Bacteria</taxon>
        <taxon>Pseudomonadati</taxon>
        <taxon>Pseudomonadota</taxon>
        <taxon>Alphaproteobacteria</taxon>
        <taxon>Acetobacterales</taxon>
        <taxon>Acetobacteraceae</taxon>
        <taxon>Neoroseomonas</taxon>
    </lineage>
</organism>
<dbReference type="InterPro" id="IPR029069">
    <property type="entry name" value="HotDog_dom_sf"/>
</dbReference>
<dbReference type="PANTHER" id="PTHR43664:SF1">
    <property type="entry name" value="BETA-METHYLMALYL-COA DEHYDRATASE"/>
    <property type="match status" value="1"/>
</dbReference>
<dbReference type="InterPro" id="IPR002539">
    <property type="entry name" value="MaoC-like_dom"/>
</dbReference>
<proteinExistence type="predicted"/>
<protein>
    <submittedName>
        <fullName evidence="2">MaoC family dehydratase</fullName>
    </submittedName>
</protein>
<keyword evidence="3" id="KW-1185">Reference proteome</keyword>
<dbReference type="Gene3D" id="3.10.129.10">
    <property type="entry name" value="Hotdog Thioesterase"/>
    <property type="match status" value="1"/>
</dbReference>
<gene>
    <name evidence="2" type="ORF">GCM10011320_14080</name>
</gene>
<dbReference type="Pfam" id="PF01575">
    <property type="entry name" value="MaoC_dehydratas"/>
    <property type="match status" value="1"/>
</dbReference>
<accession>A0A917KBV3</accession>
<evidence type="ECO:0000259" key="1">
    <source>
        <dbReference type="Pfam" id="PF01575"/>
    </source>
</evidence>
<name>A0A917KBV3_9PROT</name>
<dbReference type="PANTHER" id="PTHR43664">
    <property type="entry name" value="MONOAMINE OXIDASE-RELATED"/>
    <property type="match status" value="1"/>
</dbReference>
<dbReference type="InterPro" id="IPR052342">
    <property type="entry name" value="MCH/BMMD"/>
</dbReference>
<dbReference type="CDD" id="cd03454">
    <property type="entry name" value="YdeM"/>
    <property type="match status" value="1"/>
</dbReference>
<dbReference type="EMBL" id="BMKW01000003">
    <property type="protein sequence ID" value="GGJ08240.1"/>
    <property type="molecule type" value="Genomic_DNA"/>
</dbReference>
<sequence length="151" mass="16330">MSDPIYLEDLTVGRRFTAGPVTVSEDEIITFATRYDPQPFHTDPEAAAQHPLFQGLAASGWHTAALTMPLVVQAAGNIAGGIIGGGGDLQWPRPVRPGDSLSLEIEVLEVTPSRSRPDRGSALMRNRTLNQHGQEVQVFTVRIVVPRKPAP</sequence>
<evidence type="ECO:0000313" key="3">
    <source>
        <dbReference type="Proteomes" id="UP000661507"/>
    </source>
</evidence>
<comment type="caution">
    <text evidence="2">The sequence shown here is derived from an EMBL/GenBank/DDBJ whole genome shotgun (WGS) entry which is preliminary data.</text>
</comment>